<dbReference type="AlphaFoldDB" id="A9KT37"/>
<evidence type="ECO:0000256" key="3">
    <source>
        <dbReference type="ARBA" id="ARBA00022729"/>
    </source>
</evidence>
<dbReference type="RefSeq" id="WP_012199902.1">
    <property type="nucleotide sequence ID" value="NC_010001.1"/>
</dbReference>
<dbReference type="EMBL" id="CP000885">
    <property type="protein sequence ID" value="ABX42248.1"/>
    <property type="molecule type" value="Genomic_DNA"/>
</dbReference>
<dbReference type="GO" id="GO:1901982">
    <property type="term" value="F:maltose binding"/>
    <property type="evidence" value="ECO:0007669"/>
    <property type="project" value="TreeGrafter"/>
</dbReference>
<dbReference type="PANTHER" id="PTHR30061">
    <property type="entry name" value="MALTOSE-BINDING PERIPLASMIC PROTEIN"/>
    <property type="match status" value="1"/>
</dbReference>
<comment type="similarity">
    <text evidence="1">Belongs to the bacterial solute-binding protein 1 family.</text>
</comment>
<protein>
    <submittedName>
        <fullName evidence="6">Extracellular solute-binding protein family 1</fullName>
    </submittedName>
</protein>
<dbReference type="SUPFAM" id="SSF53850">
    <property type="entry name" value="Periplasmic binding protein-like II"/>
    <property type="match status" value="1"/>
</dbReference>
<dbReference type="GO" id="GO:0055052">
    <property type="term" value="C:ATP-binding cassette (ABC) transporter complex, substrate-binding subunit-containing"/>
    <property type="evidence" value="ECO:0007669"/>
    <property type="project" value="TreeGrafter"/>
</dbReference>
<dbReference type="CDD" id="cd13655">
    <property type="entry name" value="PBP2_oligosaccharide_1"/>
    <property type="match status" value="1"/>
</dbReference>
<evidence type="ECO:0000256" key="4">
    <source>
        <dbReference type="SAM" id="MobiDB-lite"/>
    </source>
</evidence>
<feature type="signal peptide" evidence="5">
    <location>
        <begin position="1"/>
        <end position="23"/>
    </location>
</feature>
<evidence type="ECO:0000256" key="2">
    <source>
        <dbReference type="ARBA" id="ARBA00022448"/>
    </source>
</evidence>
<keyword evidence="7" id="KW-1185">Reference proteome</keyword>
<dbReference type="PROSITE" id="PS51257">
    <property type="entry name" value="PROKAR_LIPOPROTEIN"/>
    <property type="match status" value="1"/>
</dbReference>
<dbReference type="HOGENOM" id="CLU_031285_17_3_9"/>
<feature type="chain" id="PRO_5039573504" evidence="5">
    <location>
        <begin position="24"/>
        <end position="437"/>
    </location>
</feature>
<dbReference type="eggNOG" id="COG2182">
    <property type="taxonomic scope" value="Bacteria"/>
</dbReference>
<dbReference type="STRING" id="357809.Cphy_1879"/>
<organism evidence="6 7">
    <name type="scientific">Lachnoclostridium phytofermentans (strain ATCC 700394 / DSM 18823 / ISDg)</name>
    <name type="common">Clostridium phytofermentans</name>
    <dbReference type="NCBI Taxonomy" id="357809"/>
    <lineage>
        <taxon>Bacteria</taxon>
        <taxon>Bacillati</taxon>
        <taxon>Bacillota</taxon>
        <taxon>Clostridia</taxon>
        <taxon>Lachnospirales</taxon>
        <taxon>Lachnospiraceae</taxon>
    </lineage>
</organism>
<gene>
    <name evidence="6" type="ordered locus">Cphy_1879</name>
</gene>
<dbReference type="OrthoDB" id="9764072at2"/>
<sequence precursor="true">MKNYKKVLSVIMTLALTVSMATGCGKKDNTTDAGVTQTPKSATENGSKDKASDKVEVQDITLKVWAPEEEQEVTTDMCNLFAENHPEYKITFDIGIMSVADSIDAIKKDADVAADVFAYPSGGVPELVEAGLILPITVDADTIKNIHGEASIKSCTLNGLLYGIPESPNSWFMYYDKSKYTEDDVTSLEKMMAKDLGDGVKNFSCDIDNSWYMSAFFYANGGTLYGENGDDPTQCSWNDEKGVKVGTYLINLVNNPKYIDDQDGLAGSLMKEGKLGALCSGTWAAADLQAGLGDNYAACKLPTINIDGTDYQLSNFADFRALGVNAVTKAPKAAQQLAAWLGGEECQLMRFERVNSTAPTVKSLVENETVAANVAVAALSNQTNYSTPNPSTSKLNDYWTPAAAFGAGIVNGDIKEANLQQSLDSMVEGFIATLVKQ</sequence>
<keyword evidence="3 5" id="KW-0732">Signal</keyword>
<dbReference type="PANTHER" id="PTHR30061:SF50">
    <property type="entry name" value="MALTOSE_MALTODEXTRIN-BINDING PERIPLASMIC PROTEIN"/>
    <property type="match status" value="1"/>
</dbReference>
<dbReference type="GO" id="GO:0042956">
    <property type="term" value="P:maltodextrin transmembrane transport"/>
    <property type="evidence" value="ECO:0007669"/>
    <property type="project" value="TreeGrafter"/>
</dbReference>
<accession>A9KT37</accession>
<dbReference type="GO" id="GO:0015768">
    <property type="term" value="P:maltose transport"/>
    <property type="evidence" value="ECO:0007669"/>
    <property type="project" value="TreeGrafter"/>
</dbReference>
<proteinExistence type="inferred from homology"/>
<feature type="compositionally biased region" description="Polar residues" evidence="4">
    <location>
        <begin position="31"/>
        <end position="45"/>
    </location>
</feature>
<dbReference type="Proteomes" id="UP000000370">
    <property type="component" value="Chromosome"/>
</dbReference>
<dbReference type="KEGG" id="cpy:Cphy_1879"/>
<reference evidence="7" key="1">
    <citation type="submission" date="2007-11" db="EMBL/GenBank/DDBJ databases">
        <title>Complete genome sequence of Clostridium phytofermentans ISDg.</title>
        <authorList>
            <person name="Leschine S.B."/>
            <person name="Warnick T.A."/>
            <person name="Blanchard J.L."/>
            <person name="Schnell D.J."/>
            <person name="Petit E.L."/>
            <person name="LaTouf W.G."/>
            <person name="Copeland A."/>
            <person name="Lucas S."/>
            <person name="Lapidus A."/>
            <person name="Barry K."/>
            <person name="Glavina del Rio T."/>
            <person name="Dalin E."/>
            <person name="Tice H."/>
            <person name="Pitluck S."/>
            <person name="Kiss H."/>
            <person name="Brettin T."/>
            <person name="Bruce D."/>
            <person name="Detter J.C."/>
            <person name="Han C."/>
            <person name="Kuske C."/>
            <person name="Schmutz J."/>
            <person name="Larimer F."/>
            <person name="Land M."/>
            <person name="Hauser L."/>
            <person name="Kyrpides N."/>
            <person name="Kim E.A."/>
            <person name="Richardson P."/>
        </authorList>
    </citation>
    <scope>NUCLEOTIDE SEQUENCE [LARGE SCALE GENOMIC DNA]</scope>
    <source>
        <strain evidence="7">ATCC 700394 / DSM 18823 / ISDg</strain>
    </source>
</reference>
<evidence type="ECO:0000313" key="7">
    <source>
        <dbReference type="Proteomes" id="UP000000370"/>
    </source>
</evidence>
<dbReference type="InterPro" id="IPR006059">
    <property type="entry name" value="SBP"/>
</dbReference>
<evidence type="ECO:0000256" key="1">
    <source>
        <dbReference type="ARBA" id="ARBA00008520"/>
    </source>
</evidence>
<feature type="region of interest" description="Disordered" evidence="4">
    <location>
        <begin position="27"/>
        <end position="53"/>
    </location>
</feature>
<dbReference type="Pfam" id="PF13416">
    <property type="entry name" value="SBP_bac_8"/>
    <property type="match status" value="1"/>
</dbReference>
<name>A9KT37_LACP7</name>
<dbReference type="Gene3D" id="3.40.190.10">
    <property type="entry name" value="Periplasmic binding protein-like II"/>
    <property type="match status" value="2"/>
</dbReference>
<evidence type="ECO:0000256" key="5">
    <source>
        <dbReference type="SAM" id="SignalP"/>
    </source>
</evidence>
<evidence type="ECO:0000313" key="6">
    <source>
        <dbReference type="EMBL" id="ABX42248.1"/>
    </source>
</evidence>
<keyword evidence="2" id="KW-0813">Transport</keyword>